<evidence type="ECO:0000313" key="2">
    <source>
        <dbReference type="Proteomes" id="UP000469081"/>
    </source>
</evidence>
<reference evidence="1 2" key="1">
    <citation type="submission" date="2019-06" db="EMBL/GenBank/DDBJ databases">
        <title>Phylogeography and genetic diversity of Francisella tularensis subsp. holarctica in France (1947-2018).</title>
        <authorList>
            <person name="Kevin M."/>
            <person name="Madani N."/>
            <person name="Maurin M."/>
        </authorList>
    </citation>
    <scope>NUCLEOTIDE SEQUENCE [LARGE SCALE GENOMIC DNA]</scope>
    <source>
        <strain evidence="1 2">ATCC 15482</strain>
    </source>
</reference>
<sequence>MTIKIFPEKVANIPTHTTRKKITNTTYASKQLISKAAHLKTAIEVANKELYKLDLPYLRDTQIVFYSPTKIIVHSNKEILKSKLKELHDQFVTQLKQNTLFSKLEKIEIIIDYTQNNNKTNSSVNNETAKQALDKIKKQLCRDLNKEID</sequence>
<evidence type="ECO:0000313" key="1">
    <source>
        <dbReference type="EMBL" id="MWZ40334.1"/>
    </source>
</evidence>
<gene>
    <name evidence="1" type="ORF">FNC33_07270</name>
</gene>
<dbReference type="Proteomes" id="UP000469081">
    <property type="component" value="Unassembled WGS sequence"/>
</dbReference>
<protein>
    <submittedName>
        <fullName evidence="1">Uncharacterized protein</fullName>
    </submittedName>
</protein>
<organism evidence="1 2">
    <name type="scientific">Francisella tularensis</name>
    <dbReference type="NCBI Taxonomy" id="263"/>
    <lineage>
        <taxon>Bacteria</taxon>
        <taxon>Pseudomonadati</taxon>
        <taxon>Pseudomonadota</taxon>
        <taxon>Gammaproteobacteria</taxon>
        <taxon>Thiotrichales</taxon>
        <taxon>Francisellaceae</taxon>
        <taxon>Francisella</taxon>
    </lineage>
</organism>
<accession>A0A6I4RPJ2</accession>
<proteinExistence type="predicted"/>
<dbReference type="AlphaFoldDB" id="A0A6I4RPJ2"/>
<comment type="caution">
    <text evidence="1">The sequence shown here is derived from an EMBL/GenBank/DDBJ whole genome shotgun (WGS) entry which is preliminary data.</text>
</comment>
<dbReference type="EMBL" id="VJEZ01000009">
    <property type="protein sequence ID" value="MWZ40334.1"/>
    <property type="molecule type" value="Genomic_DNA"/>
</dbReference>
<dbReference type="RefSeq" id="WP_003038782.1">
    <property type="nucleotide sequence ID" value="NZ_VJEZ01000009.1"/>
</dbReference>
<name>A0A6I4RPJ2_FRATU</name>